<dbReference type="RefSeq" id="WP_238314273.1">
    <property type="nucleotide sequence ID" value="NZ_BPQH01000033.1"/>
</dbReference>
<evidence type="ECO:0000256" key="1">
    <source>
        <dbReference type="SAM" id="MobiDB-lite"/>
    </source>
</evidence>
<sequence>MRLRNLLLIVAAVGVAGGAALLRASSGLIARAAESRLEAQTGRRWTVAGEAGLSLWPTAAIVLRDVGTQEDFGNEGRGRLDIETVRLIGPPLDLLAGRGPREVEVVRPSLTWPAAWWRAAEARRAGNAAPAGAPSAGAPAAGVPAAAAAAEAGRGTAGTPPGRVTVTGGTLTLRDGDRIVALVEEIDVRASARDAAGGYDVRAGGRAGGTAGTCDLAATPLGEPGAAAGGEPGPAASLAFTCRAPGAAAAALAGSADAAWRGAVLTLSRLSGTLGRNRFTGAVLADLAAKPFLRLDLGFETLALAAGPPGASWRQDLTLLRLVDGRVLLRAADLAAGEVRLTGAALDARIADGTLEATLAPAGFYGGRVQGRLTTAVPASPAEAPRHALRVEITRARGLALLSAAAGFTLLDGATSATLDLRGAGRTPAEALPALAGEAALQIENGRLAGIDIPAVVQSLAARVGGDPRLAASDTTAFDRISARFQLRDGQAATRDLALTGPLVTASGSGTVDLAERAVSLRIEPKLTRAAARSLPRVLDLTVPVLINGAWDAPQVHVDLAGLLGDNDLASGLGALGTELLDALLPGAGRPPPGPPGPPARSSPPRRRDRP</sequence>
<dbReference type="Proteomes" id="UP001055167">
    <property type="component" value="Unassembled WGS sequence"/>
</dbReference>
<proteinExistence type="predicted"/>
<reference evidence="3" key="1">
    <citation type="journal article" date="2021" name="Front. Microbiol.">
        <title>Comprehensive Comparative Genomics and Phenotyping of Methylobacterium Species.</title>
        <authorList>
            <person name="Alessa O."/>
            <person name="Ogura Y."/>
            <person name="Fujitani Y."/>
            <person name="Takami H."/>
            <person name="Hayashi T."/>
            <person name="Sahin N."/>
            <person name="Tani A."/>
        </authorList>
    </citation>
    <scope>NUCLEOTIDE SEQUENCE</scope>
    <source>
        <strain evidence="3">KCTC 52305</strain>
    </source>
</reference>
<organism evidence="3 4">
    <name type="scientific">Methylobacterium crusticola</name>
    <dbReference type="NCBI Taxonomy" id="1697972"/>
    <lineage>
        <taxon>Bacteria</taxon>
        <taxon>Pseudomonadati</taxon>
        <taxon>Pseudomonadota</taxon>
        <taxon>Alphaproteobacteria</taxon>
        <taxon>Hyphomicrobiales</taxon>
        <taxon>Methylobacteriaceae</taxon>
        <taxon>Methylobacterium</taxon>
    </lineage>
</organism>
<evidence type="ECO:0000313" key="3">
    <source>
        <dbReference type="EMBL" id="GJD53610.1"/>
    </source>
</evidence>
<gene>
    <name evidence="3" type="ORF">OPKNFCMD_6387</name>
</gene>
<evidence type="ECO:0000313" key="4">
    <source>
        <dbReference type="Proteomes" id="UP001055167"/>
    </source>
</evidence>
<dbReference type="InterPro" id="IPR052894">
    <property type="entry name" value="AsmA-related"/>
</dbReference>
<comment type="caution">
    <text evidence="3">The sequence shown here is derived from an EMBL/GenBank/DDBJ whole genome shotgun (WGS) entry which is preliminary data.</text>
</comment>
<feature type="domain" description="AsmA" evidence="2">
    <location>
        <begin position="331"/>
        <end position="496"/>
    </location>
</feature>
<dbReference type="InterPro" id="IPR007844">
    <property type="entry name" value="AsmA"/>
</dbReference>
<protein>
    <recommendedName>
        <fullName evidence="2">AsmA domain-containing protein</fullName>
    </recommendedName>
</protein>
<evidence type="ECO:0000259" key="2">
    <source>
        <dbReference type="Pfam" id="PF05170"/>
    </source>
</evidence>
<accession>A0ABQ4R7B4</accession>
<name>A0ABQ4R7B4_9HYPH</name>
<dbReference type="Pfam" id="PF05170">
    <property type="entry name" value="AsmA"/>
    <property type="match status" value="1"/>
</dbReference>
<dbReference type="PANTHER" id="PTHR30441">
    <property type="entry name" value="DUF748 DOMAIN-CONTAINING PROTEIN"/>
    <property type="match status" value="1"/>
</dbReference>
<keyword evidence="4" id="KW-1185">Reference proteome</keyword>
<dbReference type="EMBL" id="BPQH01000033">
    <property type="protein sequence ID" value="GJD53610.1"/>
    <property type="molecule type" value="Genomic_DNA"/>
</dbReference>
<dbReference type="PANTHER" id="PTHR30441:SF4">
    <property type="entry name" value="PROTEIN ASMA"/>
    <property type="match status" value="1"/>
</dbReference>
<feature type="compositionally biased region" description="Pro residues" evidence="1">
    <location>
        <begin position="589"/>
        <end position="602"/>
    </location>
</feature>
<feature type="region of interest" description="Disordered" evidence="1">
    <location>
        <begin position="584"/>
        <end position="611"/>
    </location>
</feature>
<reference evidence="3" key="2">
    <citation type="submission" date="2021-08" db="EMBL/GenBank/DDBJ databases">
        <authorList>
            <person name="Tani A."/>
            <person name="Ola A."/>
            <person name="Ogura Y."/>
            <person name="Katsura K."/>
            <person name="Hayashi T."/>
        </authorList>
    </citation>
    <scope>NUCLEOTIDE SEQUENCE</scope>
    <source>
        <strain evidence="3">KCTC 52305</strain>
    </source>
</reference>